<comment type="caution">
    <text evidence="1">The sequence shown here is derived from an EMBL/GenBank/DDBJ whole genome shotgun (WGS) entry which is preliminary data.</text>
</comment>
<organism evidence="1 2">
    <name type="scientific">Steinernema carpocapsae</name>
    <name type="common">Entomopathogenic nematode</name>
    <dbReference type="NCBI Taxonomy" id="34508"/>
    <lineage>
        <taxon>Eukaryota</taxon>
        <taxon>Metazoa</taxon>
        <taxon>Ecdysozoa</taxon>
        <taxon>Nematoda</taxon>
        <taxon>Chromadorea</taxon>
        <taxon>Rhabditida</taxon>
        <taxon>Tylenchina</taxon>
        <taxon>Panagrolaimomorpha</taxon>
        <taxon>Strongyloidoidea</taxon>
        <taxon>Steinernematidae</taxon>
        <taxon>Steinernema</taxon>
    </lineage>
</organism>
<name>A0A4U8UHP6_STECR</name>
<reference evidence="1 2" key="1">
    <citation type="journal article" date="2015" name="Genome Biol.">
        <title>Comparative genomics of Steinernema reveals deeply conserved gene regulatory networks.</title>
        <authorList>
            <person name="Dillman A.R."/>
            <person name="Macchietto M."/>
            <person name="Porter C.F."/>
            <person name="Rogers A."/>
            <person name="Williams B."/>
            <person name="Antoshechkin I."/>
            <person name="Lee M.M."/>
            <person name="Goodwin Z."/>
            <person name="Lu X."/>
            <person name="Lewis E.E."/>
            <person name="Goodrich-Blair H."/>
            <person name="Stock S.P."/>
            <person name="Adams B.J."/>
            <person name="Sternberg P.W."/>
            <person name="Mortazavi A."/>
        </authorList>
    </citation>
    <scope>NUCLEOTIDE SEQUENCE [LARGE SCALE GENOMIC DNA]</scope>
    <source>
        <strain evidence="1 2">ALL</strain>
    </source>
</reference>
<accession>A0A4U8UHP6</accession>
<evidence type="ECO:0000313" key="1">
    <source>
        <dbReference type="EMBL" id="TMS32384.1"/>
    </source>
</evidence>
<protein>
    <submittedName>
        <fullName evidence="1">Uncharacterized protein</fullName>
    </submittedName>
</protein>
<evidence type="ECO:0000313" key="2">
    <source>
        <dbReference type="Proteomes" id="UP000298663"/>
    </source>
</evidence>
<reference evidence="1 2" key="2">
    <citation type="journal article" date="2019" name="G3 (Bethesda)">
        <title>Hybrid Assembly of the Genome of the Entomopathogenic Nematode Steinernema carpocapsae Identifies the X-Chromosome.</title>
        <authorList>
            <person name="Serra L."/>
            <person name="Macchietto M."/>
            <person name="Macias-Munoz A."/>
            <person name="McGill C.J."/>
            <person name="Rodriguez I.M."/>
            <person name="Rodriguez B."/>
            <person name="Murad R."/>
            <person name="Mortazavi A."/>
        </authorList>
    </citation>
    <scope>NUCLEOTIDE SEQUENCE [LARGE SCALE GENOMIC DNA]</scope>
    <source>
        <strain evidence="1 2">ALL</strain>
    </source>
</reference>
<keyword evidence="2" id="KW-1185">Reference proteome</keyword>
<gene>
    <name evidence="1" type="ORF">L596_000230</name>
</gene>
<dbReference type="EMBL" id="AZBU02000001">
    <property type="protein sequence ID" value="TMS32384.1"/>
    <property type="molecule type" value="Genomic_DNA"/>
</dbReference>
<dbReference type="Proteomes" id="UP000298663">
    <property type="component" value="Unassembled WGS sequence"/>
</dbReference>
<proteinExistence type="predicted"/>
<dbReference type="AlphaFoldDB" id="A0A4U8UHP6"/>
<sequence>MFPWIFACFRKVPTIHQQASSVGFFFAHLLHFDFANERPENFFATKAILSGSESWIRSGSGVQDPIRSGSGIRKLG</sequence>